<protein>
    <submittedName>
        <fullName evidence="1">Uncharacterized protein</fullName>
    </submittedName>
</protein>
<evidence type="ECO:0000313" key="1">
    <source>
        <dbReference type="EMBL" id="TMS09009.1"/>
    </source>
</evidence>
<feature type="non-terminal residue" evidence="1">
    <location>
        <position position="150"/>
    </location>
</feature>
<keyword evidence="2" id="KW-1185">Reference proteome</keyword>
<accession>A0ACD3QQ65</accession>
<name>A0ACD3QQ65_LARCR</name>
<dbReference type="Proteomes" id="UP000793456">
    <property type="component" value="Chromosome XVI"/>
</dbReference>
<reference evidence="1" key="1">
    <citation type="submission" date="2018-11" db="EMBL/GenBank/DDBJ databases">
        <title>The sequence and de novo assembly of Larimichthys crocea genome using PacBio and Hi-C technologies.</title>
        <authorList>
            <person name="Xu P."/>
            <person name="Chen B."/>
            <person name="Zhou Z."/>
            <person name="Ke Q."/>
            <person name="Wu Y."/>
            <person name="Bai H."/>
            <person name="Pu F."/>
        </authorList>
    </citation>
    <scope>NUCLEOTIDE SEQUENCE</scope>
    <source>
        <tissue evidence="1">Muscle</tissue>
    </source>
</reference>
<comment type="caution">
    <text evidence="1">The sequence shown here is derived from an EMBL/GenBank/DDBJ whole genome shotgun (WGS) entry which is preliminary data.</text>
</comment>
<sequence>MAGVAWRLFPALHGLDVYVTEFVDLGNVSALRTFRVLRALKTISVIPGLKTIVGALIQSVKKLADVMILTVFCLSVFALIGLQLFMGNLRQKCVRSTGALCQRQPAGQHLLLLQQQDLGLPEGVRQRRGQLLQGGGSQGCPNLWVRQRRR</sequence>
<gene>
    <name evidence="1" type="ORF">E3U43_014556</name>
</gene>
<organism evidence="1 2">
    <name type="scientific">Larimichthys crocea</name>
    <name type="common">Large yellow croaker</name>
    <name type="synonym">Pseudosciaena crocea</name>
    <dbReference type="NCBI Taxonomy" id="215358"/>
    <lineage>
        <taxon>Eukaryota</taxon>
        <taxon>Metazoa</taxon>
        <taxon>Chordata</taxon>
        <taxon>Craniata</taxon>
        <taxon>Vertebrata</taxon>
        <taxon>Euteleostomi</taxon>
        <taxon>Actinopterygii</taxon>
        <taxon>Neopterygii</taxon>
        <taxon>Teleostei</taxon>
        <taxon>Neoteleostei</taxon>
        <taxon>Acanthomorphata</taxon>
        <taxon>Eupercaria</taxon>
        <taxon>Sciaenidae</taxon>
        <taxon>Larimichthys</taxon>
    </lineage>
</organism>
<dbReference type="EMBL" id="CM011689">
    <property type="protein sequence ID" value="TMS09009.1"/>
    <property type="molecule type" value="Genomic_DNA"/>
</dbReference>
<proteinExistence type="predicted"/>
<evidence type="ECO:0000313" key="2">
    <source>
        <dbReference type="Proteomes" id="UP000793456"/>
    </source>
</evidence>